<reference evidence="1 2" key="1">
    <citation type="submission" date="2019-07" db="EMBL/GenBank/DDBJ databases">
        <authorList>
            <person name="Hibberd C M."/>
            <person name="Gehrig L. J."/>
            <person name="Chang H.-W."/>
            <person name="Venkatesh S."/>
        </authorList>
    </citation>
    <scope>NUCLEOTIDE SEQUENCE [LARGE SCALE GENOMIC DNA]</scope>
    <source>
        <strain evidence="1">Streptococcus_salivarius_SS_Bg39</strain>
    </source>
</reference>
<proteinExistence type="predicted"/>
<sequence>MIIKDYKYMSSTDGIHYTINVDGVEFEMHHEKTEYGSVRHNDIDCFLDEVADFDYQEAELIEDFVSFQNYLLMYGVGFIFKNAEEVE</sequence>
<protein>
    <recommendedName>
        <fullName evidence="3">Phage protein</fullName>
    </recommendedName>
</protein>
<evidence type="ECO:0000313" key="2">
    <source>
        <dbReference type="Proteomes" id="UP000380217"/>
    </source>
</evidence>
<dbReference type="RefSeq" id="WP_154864947.1">
    <property type="nucleotide sequence ID" value="NZ_CABHNJ010000033.1"/>
</dbReference>
<name>A0A564TRU4_STRVE</name>
<dbReference type="AlphaFoldDB" id="A0A564TRU4"/>
<dbReference type="Proteomes" id="UP000380217">
    <property type="component" value="Unassembled WGS sequence"/>
</dbReference>
<organism evidence="1 2">
    <name type="scientific">Streptococcus vestibularis</name>
    <dbReference type="NCBI Taxonomy" id="1343"/>
    <lineage>
        <taxon>Bacteria</taxon>
        <taxon>Bacillati</taxon>
        <taxon>Bacillota</taxon>
        <taxon>Bacilli</taxon>
        <taxon>Lactobacillales</taxon>
        <taxon>Streptococcaceae</taxon>
        <taxon>Streptococcus</taxon>
    </lineage>
</organism>
<dbReference type="EMBL" id="CABHNJ010000033">
    <property type="protein sequence ID" value="VUX09931.1"/>
    <property type="molecule type" value="Genomic_DNA"/>
</dbReference>
<gene>
    <name evidence="1" type="ORF">SSSS39_00151</name>
</gene>
<evidence type="ECO:0008006" key="3">
    <source>
        <dbReference type="Google" id="ProtNLM"/>
    </source>
</evidence>
<accession>A0A564TRU4</accession>
<evidence type="ECO:0000313" key="1">
    <source>
        <dbReference type="EMBL" id="VUX09931.1"/>
    </source>
</evidence>